<reference evidence="5 6" key="1">
    <citation type="submission" date="2019-03" db="EMBL/GenBank/DDBJ databases">
        <title>Comparative insights into the high quality Complete genome sequence of highly metal resistant Cupriavidus metallidurans strain BS1 isolated from a gold-copper mine.</title>
        <authorList>
            <person name="Mazhar H.S."/>
            <person name="Rensing C."/>
        </authorList>
    </citation>
    <scope>NUCLEOTIDE SEQUENCE [LARGE SCALE GENOMIC DNA]</scope>
    <source>
        <strain evidence="5 6">BS1</strain>
        <plasmid evidence="5 6">p1</plasmid>
    </source>
</reference>
<evidence type="ECO:0000256" key="3">
    <source>
        <dbReference type="RuleBase" id="RU362026"/>
    </source>
</evidence>
<keyword evidence="5" id="KW-0614">Plasmid</keyword>
<protein>
    <recommendedName>
        <fullName evidence="3">Methyltransferase</fullName>
        <ecNumber evidence="3">2.1.1.-</ecNumber>
    </recommendedName>
</protein>
<dbReference type="GO" id="GO:0003677">
    <property type="term" value="F:DNA binding"/>
    <property type="evidence" value="ECO:0007669"/>
    <property type="project" value="InterPro"/>
</dbReference>
<dbReference type="InterPro" id="IPR029063">
    <property type="entry name" value="SAM-dependent_MTases_sf"/>
</dbReference>
<evidence type="ECO:0000256" key="1">
    <source>
        <dbReference type="ARBA" id="ARBA00022603"/>
    </source>
</evidence>
<dbReference type="GO" id="GO:0032259">
    <property type="term" value="P:methylation"/>
    <property type="evidence" value="ECO:0007669"/>
    <property type="project" value="UniProtKB-KW"/>
</dbReference>
<dbReference type="InterPro" id="IPR002941">
    <property type="entry name" value="DNA_methylase_N4/N6"/>
</dbReference>
<dbReference type="PRINTS" id="PR00508">
    <property type="entry name" value="S21N4MTFRASE"/>
</dbReference>
<evidence type="ECO:0000259" key="4">
    <source>
        <dbReference type="Pfam" id="PF01555"/>
    </source>
</evidence>
<dbReference type="InterPro" id="IPR001091">
    <property type="entry name" value="RM_Methyltransferase"/>
</dbReference>
<dbReference type="REBASE" id="306555">
    <property type="entry name" value="M.CmeBS1ORF32335P"/>
</dbReference>
<dbReference type="Gene3D" id="3.40.50.150">
    <property type="entry name" value="Vaccinia Virus protein VP39"/>
    <property type="match status" value="1"/>
</dbReference>
<comment type="similarity">
    <text evidence="3">Belongs to the N(4)/N(6)-methyltransferase family.</text>
</comment>
<dbReference type="GO" id="GO:0008170">
    <property type="term" value="F:N-methyltransferase activity"/>
    <property type="evidence" value="ECO:0007669"/>
    <property type="project" value="InterPro"/>
</dbReference>
<dbReference type="Proteomes" id="UP000253772">
    <property type="component" value="Plasmid p1"/>
</dbReference>
<evidence type="ECO:0000313" key="6">
    <source>
        <dbReference type="Proteomes" id="UP000253772"/>
    </source>
</evidence>
<accession>A0A482J5W5</accession>
<name>A0A482J5W5_9BURK</name>
<keyword evidence="1 5" id="KW-0489">Methyltransferase</keyword>
<geneLocation type="plasmid" evidence="5">
    <name>p1</name>
</geneLocation>
<evidence type="ECO:0000256" key="2">
    <source>
        <dbReference type="ARBA" id="ARBA00022679"/>
    </source>
</evidence>
<dbReference type="EMBL" id="CP037902">
    <property type="protein sequence ID" value="QBP14410.1"/>
    <property type="molecule type" value="Genomic_DNA"/>
</dbReference>
<feature type="domain" description="DNA methylase N-4/N-6" evidence="4">
    <location>
        <begin position="134"/>
        <end position="395"/>
    </location>
</feature>
<dbReference type="OrthoDB" id="9816288at2"/>
<evidence type="ECO:0000313" key="5">
    <source>
        <dbReference type="EMBL" id="QBP14410.1"/>
    </source>
</evidence>
<dbReference type="AlphaFoldDB" id="A0A482J5W5"/>
<sequence>MESSTTQLDLFGHITAAYADAPNGVLDNQQLYAVLADSGAIDAAALQRRVPVGASGAMHSTEKRRLRWYQQTLRRAGVLERVEGERGVWKLADAASKDLCKAQATTKLVAFSTDLGVAIWSKAESTFPSFDEPIALVVTSTPYPLRRPRAYGNPTEADFVDFICHAVEPIAKNLIPGASVILNIGLDIFEEGSPARSLYPERLTLALRDRLGLSLMDRIPWVNYSKPPGPTYWACVKRVQLSAAYEQVLWLTNDPMRVRSDNRRVLEPHTDRHLELMQSGGANRTAVYGDGAYRLRPNSFGKVTSGKIPRNVIERGHACSDTRAYRQHAKALGLPIHGAMQPTDIADFFIRLCTEPGELVVDLFAGTVKTGLAAERLGRRWLVTEMMLSYLRGAAEMFRGAPGFDLNPALECVGGMRS</sequence>
<dbReference type="RefSeq" id="WP_017512759.1">
    <property type="nucleotide sequence ID" value="NZ_CP037902.1"/>
</dbReference>
<keyword evidence="2 5" id="KW-0808">Transferase</keyword>
<dbReference type="Pfam" id="PF01555">
    <property type="entry name" value="N6_N4_Mtase"/>
    <property type="match status" value="1"/>
</dbReference>
<dbReference type="EC" id="2.1.1.-" evidence="3"/>
<gene>
    <name evidence="5" type="ORF">DDF84_032335</name>
</gene>
<proteinExistence type="inferred from homology"/>
<organism evidence="5 6">
    <name type="scientific">Cupriavidus metallidurans</name>
    <dbReference type="NCBI Taxonomy" id="119219"/>
    <lineage>
        <taxon>Bacteria</taxon>
        <taxon>Pseudomonadati</taxon>
        <taxon>Pseudomonadota</taxon>
        <taxon>Betaproteobacteria</taxon>
        <taxon>Burkholderiales</taxon>
        <taxon>Burkholderiaceae</taxon>
        <taxon>Cupriavidus</taxon>
    </lineage>
</organism>
<dbReference type="SUPFAM" id="SSF53335">
    <property type="entry name" value="S-adenosyl-L-methionine-dependent methyltransferases"/>
    <property type="match status" value="1"/>
</dbReference>